<dbReference type="EMBL" id="SMNA01000015">
    <property type="protein sequence ID" value="TDE88807.1"/>
    <property type="molecule type" value="Genomic_DNA"/>
</dbReference>
<dbReference type="InterPro" id="IPR000073">
    <property type="entry name" value="AB_hydrolase_1"/>
</dbReference>
<keyword evidence="2 4" id="KW-0378">Hydrolase</keyword>
<evidence type="ECO:0000256" key="2">
    <source>
        <dbReference type="ARBA" id="ARBA00022801"/>
    </source>
</evidence>
<organism evidence="4 5">
    <name type="scientific">Occultella glacieicola</name>
    <dbReference type="NCBI Taxonomy" id="2518684"/>
    <lineage>
        <taxon>Bacteria</taxon>
        <taxon>Bacillati</taxon>
        <taxon>Actinomycetota</taxon>
        <taxon>Actinomycetes</taxon>
        <taxon>Micrococcales</taxon>
        <taxon>Ruaniaceae</taxon>
        <taxon>Occultella</taxon>
    </lineage>
</organism>
<feature type="domain" description="AB hydrolase-1" evidence="3">
    <location>
        <begin position="29"/>
        <end position="267"/>
    </location>
</feature>
<protein>
    <submittedName>
        <fullName evidence="4">Alpha/beta hydrolase</fullName>
    </submittedName>
</protein>
<dbReference type="PANTHER" id="PTHR43798:SF33">
    <property type="entry name" value="HYDROLASE, PUTATIVE (AFU_ORTHOLOGUE AFUA_2G14860)-RELATED"/>
    <property type="match status" value="1"/>
</dbReference>
<evidence type="ECO:0000259" key="3">
    <source>
        <dbReference type="Pfam" id="PF12697"/>
    </source>
</evidence>
<keyword evidence="5" id="KW-1185">Reference proteome</keyword>
<reference evidence="4 5" key="1">
    <citation type="submission" date="2019-03" db="EMBL/GenBank/DDBJ databases">
        <title>Genomic features of bacteria from cold environments.</title>
        <authorList>
            <person name="Shen L."/>
        </authorList>
    </citation>
    <scope>NUCLEOTIDE SEQUENCE [LARGE SCALE GENOMIC DNA]</scope>
    <source>
        <strain evidence="5">T3246-1</strain>
    </source>
</reference>
<evidence type="ECO:0000313" key="4">
    <source>
        <dbReference type="EMBL" id="TDE88807.1"/>
    </source>
</evidence>
<dbReference type="Pfam" id="PF12697">
    <property type="entry name" value="Abhydrolase_6"/>
    <property type="match status" value="1"/>
</dbReference>
<proteinExistence type="inferred from homology"/>
<dbReference type="PRINTS" id="PR00793">
    <property type="entry name" value="PROAMNOPTASE"/>
</dbReference>
<dbReference type="InterPro" id="IPR050266">
    <property type="entry name" value="AB_hydrolase_sf"/>
</dbReference>
<dbReference type="InterPro" id="IPR002410">
    <property type="entry name" value="Peptidase_S33"/>
</dbReference>
<comment type="caution">
    <text evidence="4">The sequence shown here is derived from an EMBL/GenBank/DDBJ whole genome shotgun (WGS) entry which is preliminary data.</text>
</comment>
<dbReference type="GO" id="GO:0016787">
    <property type="term" value="F:hydrolase activity"/>
    <property type="evidence" value="ECO:0007669"/>
    <property type="project" value="UniProtKB-KW"/>
</dbReference>
<evidence type="ECO:0000313" key="5">
    <source>
        <dbReference type="Proteomes" id="UP000504882"/>
    </source>
</evidence>
<dbReference type="Proteomes" id="UP000504882">
    <property type="component" value="Unassembled WGS sequence"/>
</dbReference>
<dbReference type="Gene3D" id="3.40.50.1820">
    <property type="entry name" value="alpha/beta hydrolase"/>
    <property type="match status" value="1"/>
</dbReference>
<dbReference type="PANTHER" id="PTHR43798">
    <property type="entry name" value="MONOACYLGLYCEROL LIPASE"/>
    <property type="match status" value="1"/>
</dbReference>
<dbReference type="SUPFAM" id="SSF53474">
    <property type="entry name" value="alpha/beta-Hydrolases"/>
    <property type="match status" value="1"/>
</dbReference>
<sequence>MEFMTMGDGARLATWTVSAPGPGSCRPPVILVHGGPGLWDYLEPLGHLLGGLCTVHRYDQRGCGRSSASEELTMQRYVADLEELRVRFGHERVVVVGHSFGATLALAYAGTHPKRVAGLGYLDGTGIGDWRTAYRAERDRRRAPWASRFADLDGRDRTHAEEVEWRRISWAPDYADPRAGYDLALEMARAPMPINHVANRSLMAFGDADQIGWATAATCPITFVHGTADPRPAANVSDLATYAHRPRRRVVDGAGHLPWLEQPERTREILEEIVLTADP</sequence>
<comment type="similarity">
    <text evidence="1">Belongs to the peptidase S33 family.</text>
</comment>
<gene>
    <name evidence="4" type="ORF">EXU48_22220</name>
</gene>
<accession>A0ABY2DXE0</accession>
<evidence type="ECO:0000256" key="1">
    <source>
        <dbReference type="ARBA" id="ARBA00010088"/>
    </source>
</evidence>
<name>A0ABY2DXE0_9MICO</name>
<dbReference type="InterPro" id="IPR029058">
    <property type="entry name" value="AB_hydrolase_fold"/>
</dbReference>